<dbReference type="Gene3D" id="3.40.50.1000">
    <property type="entry name" value="HAD superfamily/HAD-like"/>
    <property type="match status" value="1"/>
</dbReference>
<dbReference type="PANTHER" id="PTHR43434">
    <property type="entry name" value="PHOSPHOGLYCOLATE PHOSPHATASE"/>
    <property type="match status" value="1"/>
</dbReference>
<dbReference type="Proteomes" id="UP000271925">
    <property type="component" value="Unassembled WGS sequence"/>
</dbReference>
<dbReference type="InterPro" id="IPR036412">
    <property type="entry name" value="HAD-like_sf"/>
</dbReference>
<dbReference type="AlphaFoldDB" id="A0A3P1BPT6"/>
<dbReference type="InterPro" id="IPR006439">
    <property type="entry name" value="HAD-SF_hydro_IA"/>
</dbReference>
<dbReference type="EMBL" id="RQJO01000009">
    <property type="protein sequence ID" value="RRB02906.1"/>
    <property type="molecule type" value="Genomic_DNA"/>
</dbReference>
<protein>
    <submittedName>
        <fullName evidence="1">HAD family hydrolase</fullName>
    </submittedName>
</protein>
<dbReference type="OrthoDB" id="9807630at2"/>
<name>A0A3P1BPT6_9BACT</name>
<dbReference type="GO" id="GO:0006281">
    <property type="term" value="P:DNA repair"/>
    <property type="evidence" value="ECO:0007669"/>
    <property type="project" value="TreeGrafter"/>
</dbReference>
<accession>A0A3P1BPT6</accession>
<reference evidence="1 2" key="1">
    <citation type="submission" date="2018-11" db="EMBL/GenBank/DDBJ databases">
        <authorList>
            <person name="Zhou Z."/>
            <person name="Wang G."/>
        </authorList>
    </citation>
    <scope>NUCLEOTIDE SEQUENCE [LARGE SCALE GENOMIC DNA]</scope>
    <source>
        <strain evidence="1 2">KCTC52004</strain>
    </source>
</reference>
<dbReference type="NCBIfam" id="TIGR01549">
    <property type="entry name" value="HAD-SF-IA-v1"/>
    <property type="match status" value="1"/>
</dbReference>
<gene>
    <name evidence="1" type="ORF">EHT25_16175</name>
</gene>
<dbReference type="Gene3D" id="1.10.150.240">
    <property type="entry name" value="Putative phosphatase, domain 2"/>
    <property type="match status" value="1"/>
</dbReference>
<evidence type="ECO:0000313" key="2">
    <source>
        <dbReference type="Proteomes" id="UP000271925"/>
    </source>
</evidence>
<dbReference type="PANTHER" id="PTHR43434:SF13">
    <property type="entry name" value="PHOSPHOGLYCOLATE PHOSPHATASE"/>
    <property type="match status" value="1"/>
</dbReference>
<dbReference type="SFLD" id="SFLDS00003">
    <property type="entry name" value="Haloacid_Dehalogenase"/>
    <property type="match status" value="1"/>
</dbReference>
<dbReference type="SFLD" id="SFLDG01129">
    <property type="entry name" value="C1.5:_HAD__Beta-PGM__Phosphata"/>
    <property type="match status" value="1"/>
</dbReference>
<dbReference type="InterPro" id="IPR041492">
    <property type="entry name" value="HAD_2"/>
</dbReference>
<sequence length="213" mass="23583">MNYKLVIFDFDGTLADTFPYFLRTINTLAATYHFSPINPDDVDQLRGMDARQLMKNARVPLWKIPLIANAFIRQMGQDIGQIRLFEGMADLLEQLSKQGVRLAIVSSNSEANIRRVLGPETAALITHYGCGSSLFGKQHKFRKTMEHCGVKPGETLCIGDEIRDIEAARGAAVAFGAVSWGYTRVDVLQGHPGIHVFYTPEGIARTVLGETGR</sequence>
<comment type="caution">
    <text evidence="1">The sequence shown here is derived from an EMBL/GenBank/DDBJ whole genome shotgun (WGS) entry which is preliminary data.</text>
</comment>
<dbReference type="GO" id="GO:0008967">
    <property type="term" value="F:phosphoglycolate phosphatase activity"/>
    <property type="evidence" value="ECO:0007669"/>
    <property type="project" value="TreeGrafter"/>
</dbReference>
<proteinExistence type="predicted"/>
<dbReference type="InterPro" id="IPR050155">
    <property type="entry name" value="HAD-like_hydrolase_sf"/>
</dbReference>
<dbReference type="GO" id="GO:0005829">
    <property type="term" value="C:cytosol"/>
    <property type="evidence" value="ECO:0007669"/>
    <property type="project" value="TreeGrafter"/>
</dbReference>
<dbReference type="InterPro" id="IPR023214">
    <property type="entry name" value="HAD_sf"/>
</dbReference>
<dbReference type="Pfam" id="PF13419">
    <property type="entry name" value="HAD_2"/>
    <property type="match status" value="1"/>
</dbReference>
<dbReference type="SUPFAM" id="SSF56784">
    <property type="entry name" value="HAD-like"/>
    <property type="match status" value="1"/>
</dbReference>
<dbReference type="InterPro" id="IPR023198">
    <property type="entry name" value="PGP-like_dom2"/>
</dbReference>
<keyword evidence="2" id="KW-1185">Reference proteome</keyword>
<organism evidence="1 2">
    <name type="scientific">Larkinella rosea</name>
    <dbReference type="NCBI Taxonomy" id="2025312"/>
    <lineage>
        <taxon>Bacteria</taxon>
        <taxon>Pseudomonadati</taxon>
        <taxon>Bacteroidota</taxon>
        <taxon>Cytophagia</taxon>
        <taxon>Cytophagales</taxon>
        <taxon>Spirosomataceae</taxon>
        <taxon>Larkinella</taxon>
    </lineage>
</organism>
<evidence type="ECO:0000313" key="1">
    <source>
        <dbReference type="EMBL" id="RRB02906.1"/>
    </source>
</evidence>
<keyword evidence="1" id="KW-0378">Hydrolase</keyword>